<sequence length="62" mass="7223">MAPKDIKSEIHKLLDNIPENALQDLYNYLKEAEKQSSKTNELNQNLSKILREDKDLLKKLAQ</sequence>
<gene>
    <name evidence="1" type="ORF">JKA74_08465</name>
</gene>
<organism evidence="1 2">
    <name type="scientific">Marivirga aurantiaca</name>
    <dbReference type="NCBI Taxonomy" id="2802615"/>
    <lineage>
        <taxon>Bacteria</taxon>
        <taxon>Pseudomonadati</taxon>
        <taxon>Bacteroidota</taxon>
        <taxon>Cytophagia</taxon>
        <taxon>Cytophagales</taxon>
        <taxon>Marivirgaceae</taxon>
        <taxon>Marivirga</taxon>
    </lineage>
</organism>
<evidence type="ECO:0000313" key="2">
    <source>
        <dbReference type="Proteomes" id="UP000611723"/>
    </source>
</evidence>
<evidence type="ECO:0000313" key="1">
    <source>
        <dbReference type="EMBL" id="MBK6265069.1"/>
    </source>
</evidence>
<dbReference type="AlphaFoldDB" id="A0A934WXZ7"/>
<dbReference type="RefSeq" id="WP_201430750.1">
    <property type="nucleotide sequence ID" value="NZ_JAEQBW010000003.1"/>
</dbReference>
<accession>A0A934WXZ7</accession>
<reference evidence="1" key="1">
    <citation type="submission" date="2021-01" db="EMBL/GenBank/DDBJ databases">
        <title>Marivirga aurantiaca sp. nov., isolated from intertidal surface sediments.</title>
        <authorList>
            <person name="Zhang M."/>
        </authorList>
    </citation>
    <scope>NUCLEOTIDE SEQUENCE</scope>
    <source>
        <strain evidence="1">S37H4</strain>
    </source>
</reference>
<proteinExistence type="predicted"/>
<keyword evidence="2" id="KW-1185">Reference proteome</keyword>
<comment type="caution">
    <text evidence="1">The sequence shown here is derived from an EMBL/GenBank/DDBJ whole genome shotgun (WGS) entry which is preliminary data.</text>
</comment>
<name>A0A934WXZ7_9BACT</name>
<dbReference type="Proteomes" id="UP000611723">
    <property type="component" value="Unassembled WGS sequence"/>
</dbReference>
<protein>
    <submittedName>
        <fullName evidence="1">Uncharacterized protein</fullName>
    </submittedName>
</protein>
<dbReference type="EMBL" id="JAEQBW010000003">
    <property type="protein sequence ID" value="MBK6265069.1"/>
    <property type="molecule type" value="Genomic_DNA"/>
</dbReference>